<dbReference type="HOGENOM" id="CLU_205265_1_0_7"/>
<dbReference type="EMBL" id="CP001124">
    <property type="protein sequence ID" value="ACH39556.1"/>
    <property type="molecule type" value="Genomic_DNA"/>
</dbReference>
<protein>
    <submittedName>
        <fullName evidence="1">Uncharacterized protein</fullName>
    </submittedName>
</protein>
<evidence type="ECO:0000313" key="1">
    <source>
        <dbReference type="EMBL" id="ACH39556.1"/>
    </source>
</evidence>
<dbReference type="InterPro" id="IPR045459">
    <property type="entry name" value="DUF5908"/>
</dbReference>
<dbReference type="AlphaFoldDB" id="B5EGS3"/>
<proteinExistence type="predicted"/>
<dbReference type="Pfam" id="PF19265">
    <property type="entry name" value="DUF5908"/>
    <property type="match status" value="1"/>
</dbReference>
<accession>B5EGS3</accession>
<dbReference type="eggNOG" id="ENOG5033HTY">
    <property type="taxonomic scope" value="Bacteria"/>
</dbReference>
<gene>
    <name evidence="1" type="ordered locus">Gbem_2548</name>
</gene>
<reference evidence="1 2" key="1">
    <citation type="submission" date="2008-07" db="EMBL/GenBank/DDBJ databases">
        <title>Complete sequence of Geobacter bemidjiensis BEM.</title>
        <authorList>
            <consortium name="US DOE Joint Genome Institute"/>
            <person name="Lucas S."/>
            <person name="Copeland A."/>
            <person name="Lapidus A."/>
            <person name="Glavina del Rio T."/>
            <person name="Dalin E."/>
            <person name="Tice H."/>
            <person name="Bruce D."/>
            <person name="Goodwin L."/>
            <person name="Pitluck S."/>
            <person name="Kiss H."/>
            <person name="Brettin T."/>
            <person name="Detter J.C."/>
            <person name="Han C."/>
            <person name="Kuske C.R."/>
            <person name="Schmutz J."/>
            <person name="Larimer F."/>
            <person name="Land M."/>
            <person name="Hauser L."/>
            <person name="Kyrpides N."/>
            <person name="Lykidis A."/>
            <person name="Lovley D."/>
            <person name="Richardson P."/>
        </authorList>
    </citation>
    <scope>NUCLEOTIDE SEQUENCE [LARGE SCALE GENOMIC DNA]</scope>
    <source>
        <strain evidence="2">ATCC BAA-1014 / DSM 16622 / JCM 12645 / Bem</strain>
    </source>
</reference>
<dbReference type="RefSeq" id="WP_012530977.1">
    <property type="nucleotide sequence ID" value="NC_011146.1"/>
</dbReference>
<sequence length="52" mass="5619">MPIEIKELHIKVAVNSAPHPGGGRASEGESRDALVAECVEQVLQILQNKAER</sequence>
<dbReference type="KEGG" id="gbm:Gbem_2548"/>
<dbReference type="STRING" id="404380.Gbem_2548"/>
<name>B5EGS3_CITBB</name>
<reference evidence="1 2" key="2">
    <citation type="journal article" date="2010" name="BMC Genomics">
        <title>The genome of Geobacter bemidjiensis, exemplar for the subsurface clade of Geobacter species that predominate in Fe(III)-reducing subsurface environments.</title>
        <authorList>
            <person name="Aklujkar M."/>
            <person name="Young N.D."/>
            <person name="Holmes D."/>
            <person name="Chavan M."/>
            <person name="Risso C."/>
            <person name="Kiss H.E."/>
            <person name="Han C.S."/>
            <person name="Land M.L."/>
            <person name="Lovley D.R."/>
        </authorList>
    </citation>
    <scope>NUCLEOTIDE SEQUENCE [LARGE SCALE GENOMIC DNA]</scope>
    <source>
        <strain evidence="2">ATCC BAA-1014 / DSM 16622 / JCM 12645 / Bem</strain>
    </source>
</reference>
<keyword evidence="2" id="KW-1185">Reference proteome</keyword>
<dbReference type="Proteomes" id="UP000008825">
    <property type="component" value="Chromosome"/>
</dbReference>
<evidence type="ECO:0000313" key="2">
    <source>
        <dbReference type="Proteomes" id="UP000008825"/>
    </source>
</evidence>
<organism evidence="1 2">
    <name type="scientific">Citrifermentans bemidjiense (strain ATCC BAA-1014 / DSM 16622 / JCM 12645 / Bem)</name>
    <name type="common">Geobacter bemidjiensis</name>
    <dbReference type="NCBI Taxonomy" id="404380"/>
    <lineage>
        <taxon>Bacteria</taxon>
        <taxon>Pseudomonadati</taxon>
        <taxon>Thermodesulfobacteriota</taxon>
        <taxon>Desulfuromonadia</taxon>
        <taxon>Geobacterales</taxon>
        <taxon>Geobacteraceae</taxon>
        <taxon>Citrifermentans</taxon>
    </lineage>
</organism>